<dbReference type="AlphaFoldDB" id="A0A507AXN9"/>
<comment type="similarity">
    <text evidence="2">Belongs to the MSOX/MTOX family.</text>
</comment>
<evidence type="ECO:0000313" key="9">
    <source>
        <dbReference type="Proteomes" id="UP000319257"/>
    </source>
</evidence>
<sequence>MSLALYDVVVIGGGPVGLAATYQSAKAGANVVVLEQNNFFNQAGSSGDLARMYTEDFMADLAKDALEYWDYLEHDAGTSLRWMSGLLNFGDKDLGGGTPEGTLLGPIPNLKRLNMTYKELTAQEIEQRYPFKNLPSDWVGLFAPDNGVINVQLLLRTLMRLAREYGAQAKQHTEVKSITPSKDSNDTWIVHAVDREKGAVTFATKKIIIASGAYVNHVLNPSFGISLDLDIWEMVATYFNANAGPNGTLFPSMWFQFAPDKNGRSQLFYGFPTVPWGPPNVVRIAVDAASRRIKDPNERATNIFSPDDIQDTQDFVRDNVVGVDFTVPASTVSCLQTNVFDNMFVLDFIPEAYLKGGPKDSIAVFTAGWAMKFVPLLGKALADMALTGQSKYALKDFSISRTNSSNPQQGIIIANSSDHTAARRSSYAYMKQGVGSSLGGFPNNACPVCKKIAGPRCATLEHLIHCKVHDCYHSIRSECAQCKDSTERALREERRQSESGSGESVNDENTPPANNNNNNNRNNRRKGRKSRRARG</sequence>
<keyword evidence="9" id="KW-1185">Reference proteome</keyword>
<dbReference type="InParanoid" id="A0A507AXN9"/>
<evidence type="ECO:0000259" key="7">
    <source>
        <dbReference type="Pfam" id="PF01266"/>
    </source>
</evidence>
<feature type="compositionally biased region" description="Basic residues" evidence="6">
    <location>
        <begin position="522"/>
        <end position="535"/>
    </location>
</feature>
<dbReference type="RefSeq" id="XP_030994124.1">
    <property type="nucleotide sequence ID" value="XM_031141500.1"/>
</dbReference>
<evidence type="ECO:0000256" key="5">
    <source>
        <dbReference type="ARBA" id="ARBA00023002"/>
    </source>
</evidence>
<evidence type="ECO:0000256" key="2">
    <source>
        <dbReference type="ARBA" id="ARBA00010989"/>
    </source>
</evidence>
<reference evidence="8 9" key="1">
    <citation type="submission" date="2019-06" db="EMBL/GenBank/DDBJ databases">
        <title>Draft genome sequence of the filamentous fungus Phialemoniopsis curvata isolated from diesel fuel.</title>
        <authorList>
            <person name="Varaljay V.A."/>
            <person name="Lyon W.J."/>
            <person name="Crouch A.L."/>
            <person name="Drake C.E."/>
            <person name="Hollomon J.M."/>
            <person name="Nadeau L.J."/>
            <person name="Nunn H.S."/>
            <person name="Stevenson B.S."/>
            <person name="Bojanowski C.L."/>
            <person name="Crookes-Goodson W.J."/>
        </authorList>
    </citation>
    <scope>NUCLEOTIDE SEQUENCE [LARGE SCALE GENOMIC DNA]</scope>
    <source>
        <strain evidence="8 9">D216</strain>
    </source>
</reference>
<feature type="domain" description="FAD dependent oxidoreductase" evidence="7">
    <location>
        <begin position="7"/>
        <end position="384"/>
    </location>
</feature>
<dbReference type="PANTHER" id="PTHR10961:SF7">
    <property type="entry name" value="FAD DEPENDENT OXIDOREDUCTASE DOMAIN-CONTAINING PROTEIN"/>
    <property type="match status" value="1"/>
</dbReference>
<keyword evidence="5" id="KW-0560">Oxidoreductase</keyword>
<dbReference type="Gene3D" id="3.50.50.60">
    <property type="entry name" value="FAD/NAD(P)-binding domain"/>
    <property type="match status" value="1"/>
</dbReference>
<proteinExistence type="inferred from homology"/>
<dbReference type="OrthoDB" id="424974at2759"/>
<comment type="caution">
    <text evidence="8">The sequence shown here is derived from an EMBL/GenBank/DDBJ whole genome shotgun (WGS) entry which is preliminary data.</text>
</comment>
<evidence type="ECO:0000256" key="6">
    <source>
        <dbReference type="SAM" id="MobiDB-lite"/>
    </source>
</evidence>
<dbReference type="Gene3D" id="3.30.9.10">
    <property type="entry name" value="D-Amino Acid Oxidase, subunit A, domain 2"/>
    <property type="match status" value="1"/>
</dbReference>
<dbReference type="PANTHER" id="PTHR10961">
    <property type="entry name" value="PEROXISOMAL SARCOSINE OXIDASE"/>
    <property type="match status" value="1"/>
</dbReference>
<gene>
    <name evidence="8" type="ORF">E0L32_006825</name>
</gene>
<name>A0A507AXN9_9PEZI</name>
<feature type="region of interest" description="Disordered" evidence="6">
    <location>
        <begin position="490"/>
        <end position="535"/>
    </location>
</feature>
<dbReference type="Proteomes" id="UP000319257">
    <property type="component" value="Unassembled WGS sequence"/>
</dbReference>
<dbReference type="InterPro" id="IPR036188">
    <property type="entry name" value="FAD/NAD-bd_sf"/>
</dbReference>
<comment type="cofactor">
    <cofactor evidence="1">
        <name>FAD</name>
        <dbReference type="ChEBI" id="CHEBI:57692"/>
    </cofactor>
</comment>
<protein>
    <recommendedName>
        <fullName evidence="7">FAD dependent oxidoreductase domain-containing protein</fullName>
    </recommendedName>
</protein>
<evidence type="ECO:0000256" key="1">
    <source>
        <dbReference type="ARBA" id="ARBA00001974"/>
    </source>
</evidence>
<keyword evidence="3" id="KW-0285">Flavoprotein</keyword>
<dbReference type="GeneID" id="41974272"/>
<dbReference type="EMBL" id="SKBQ01000040">
    <property type="protein sequence ID" value="TPX12413.1"/>
    <property type="molecule type" value="Genomic_DNA"/>
</dbReference>
<evidence type="ECO:0000256" key="3">
    <source>
        <dbReference type="ARBA" id="ARBA00022630"/>
    </source>
</evidence>
<dbReference type="InterPro" id="IPR045170">
    <property type="entry name" value="MTOX"/>
</dbReference>
<dbReference type="GO" id="GO:0050660">
    <property type="term" value="F:flavin adenine dinucleotide binding"/>
    <property type="evidence" value="ECO:0007669"/>
    <property type="project" value="InterPro"/>
</dbReference>
<dbReference type="Pfam" id="PF01266">
    <property type="entry name" value="DAO"/>
    <property type="match status" value="1"/>
</dbReference>
<keyword evidence="4" id="KW-0274">FAD</keyword>
<evidence type="ECO:0000256" key="4">
    <source>
        <dbReference type="ARBA" id="ARBA00022827"/>
    </source>
</evidence>
<dbReference type="SUPFAM" id="SSF51905">
    <property type="entry name" value="FAD/NAD(P)-binding domain"/>
    <property type="match status" value="1"/>
</dbReference>
<evidence type="ECO:0000313" key="8">
    <source>
        <dbReference type="EMBL" id="TPX12413.1"/>
    </source>
</evidence>
<dbReference type="STRING" id="1093900.A0A507AXN9"/>
<dbReference type="GO" id="GO:0008115">
    <property type="term" value="F:sarcosine oxidase activity"/>
    <property type="evidence" value="ECO:0007669"/>
    <property type="project" value="TreeGrafter"/>
</dbReference>
<accession>A0A507AXN9</accession>
<organism evidence="8 9">
    <name type="scientific">Thyridium curvatum</name>
    <dbReference type="NCBI Taxonomy" id="1093900"/>
    <lineage>
        <taxon>Eukaryota</taxon>
        <taxon>Fungi</taxon>
        <taxon>Dikarya</taxon>
        <taxon>Ascomycota</taxon>
        <taxon>Pezizomycotina</taxon>
        <taxon>Sordariomycetes</taxon>
        <taxon>Sordariomycetidae</taxon>
        <taxon>Thyridiales</taxon>
        <taxon>Thyridiaceae</taxon>
        <taxon>Thyridium</taxon>
    </lineage>
</organism>
<dbReference type="InterPro" id="IPR006076">
    <property type="entry name" value="FAD-dep_OxRdtase"/>
</dbReference>